<dbReference type="SUPFAM" id="SSF54060">
    <property type="entry name" value="His-Me finger endonucleases"/>
    <property type="match status" value="1"/>
</dbReference>
<keyword evidence="2" id="KW-0540">Nuclease</keyword>
<feature type="domain" description="HNH nuclease" evidence="1">
    <location>
        <begin position="144"/>
        <end position="189"/>
    </location>
</feature>
<accession>A0ABU2FNC8</accession>
<proteinExistence type="predicted"/>
<name>A0ABU2FNC8_9EURY</name>
<dbReference type="RefSeq" id="WP_310899629.1">
    <property type="nucleotide sequence ID" value="NZ_JAMQOS010000001.1"/>
</dbReference>
<keyword evidence="3" id="KW-1185">Reference proteome</keyword>
<gene>
    <name evidence="2" type="ORF">NDI86_06670</name>
</gene>
<dbReference type="GO" id="GO:0004519">
    <property type="term" value="F:endonuclease activity"/>
    <property type="evidence" value="ECO:0007669"/>
    <property type="project" value="UniProtKB-KW"/>
</dbReference>
<evidence type="ECO:0000313" key="3">
    <source>
        <dbReference type="Proteomes" id="UP001268864"/>
    </source>
</evidence>
<dbReference type="Gene3D" id="1.10.10.60">
    <property type="entry name" value="Homeodomain-like"/>
    <property type="match status" value="1"/>
</dbReference>
<evidence type="ECO:0000313" key="2">
    <source>
        <dbReference type="EMBL" id="MDS0281801.1"/>
    </source>
</evidence>
<dbReference type="Proteomes" id="UP001268864">
    <property type="component" value="Unassembled WGS sequence"/>
</dbReference>
<reference evidence="2 3" key="1">
    <citation type="submission" date="2022-06" db="EMBL/GenBank/DDBJ databases">
        <title>Halomicroarcula sp. a new haloarchaeum isolate from saline soil.</title>
        <authorList>
            <person name="Strakova D."/>
            <person name="Galisteo C."/>
            <person name="Sanchez-Porro C."/>
            <person name="Ventosa A."/>
        </authorList>
    </citation>
    <scope>NUCLEOTIDE SEQUENCE [LARGE SCALE GENOMIC DNA]</scope>
    <source>
        <strain evidence="2 3">S3CR25-11</strain>
    </source>
</reference>
<dbReference type="InterPro" id="IPR003615">
    <property type="entry name" value="HNH_nuc"/>
</dbReference>
<dbReference type="Pfam" id="PF13392">
    <property type="entry name" value="HNH_3"/>
    <property type="match status" value="1"/>
</dbReference>
<dbReference type="EMBL" id="JAMQOS010000001">
    <property type="protein sequence ID" value="MDS0281801.1"/>
    <property type="molecule type" value="Genomic_DNA"/>
</dbReference>
<protein>
    <submittedName>
        <fullName evidence="2">HNH endonuclease</fullName>
    </submittedName>
</protein>
<evidence type="ECO:0000259" key="1">
    <source>
        <dbReference type="Pfam" id="PF13392"/>
    </source>
</evidence>
<sequence>MSEEIQQTLDNGSVSDGWKQPDKLRELYVERGLSAYKIAKLHDVSRNKVRYRLQKHGIFRPSQLEKYPNENKLKRVYQDAGTVKKAIEQLDISRGMVLRLMNHYEITREKEVNYSAPCPFQTNTNGYEVWGHPNSKKYDGTTVLVHRLVKLAEIGFDALKDRDVHHRNTIKWDNRPSNLELIDRGEHTRRHKEGVPISVELANMDESGVVEALHTAGYSSILNDS</sequence>
<keyword evidence="2" id="KW-0255">Endonuclease</keyword>
<dbReference type="Gene3D" id="3.90.75.20">
    <property type="match status" value="1"/>
</dbReference>
<organism evidence="2 3">
    <name type="scientific">Haloarcula onubensis</name>
    <dbReference type="NCBI Taxonomy" id="2950539"/>
    <lineage>
        <taxon>Archaea</taxon>
        <taxon>Methanobacteriati</taxon>
        <taxon>Methanobacteriota</taxon>
        <taxon>Stenosarchaea group</taxon>
        <taxon>Halobacteria</taxon>
        <taxon>Halobacteriales</taxon>
        <taxon>Haloarculaceae</taxon>
        <taxon>Haloarcula</taxon>
    </lineage>
</organism>
<dbReference type="InterPro" id="IPR044925">
    <property type="entry name" value="His-Me_finger_sf"/>
</dbReference>
<comment type="caution">
    <text evidence="2">The sequence shown here is derived from an EMBL/GenBank/DDBJ whole genome shotgun (WGS) entry which is preliminary data.</text>
</comment>
<keyword evidence="2" id="KW-0378">Hydrolase</keyword>